<dbReference type="AlphaFoldDB" id="A0A1I4R6B0"/>
<keyword evidence="1" id="KW-0175">Coiled coil</keyword>
<evidence type="ECO:0000313" key="2">
    <source>
        <dbReference type="EMBL" id="SFM47791.1"/>
    </source>
</evidence>
<dbReference type="EMBL" id="FOTR01000021">
    <property type="protein sequence ID" value="SFM47791.1"/>
    <property type="molecule type" value="Genomic_DNA"/>
</dbReference>
<dbReference type="Proteomes" id="UP000198565">
    <property type="component" value="Unassembled WGS sequence"/>
</dbReference>
<reference evidence="3" key="1">
    <citation type="submission" date="2016-10" db="EMBL/GenBank/DDBJ databases">
        <authorList>
            <person name="Varghese N."/>
            <person name="Submissions S."/>
        </authorList>
    </citation>
    <scope>NUCLEOTIDE SEQUENCE [LARGE SCALE GENOMIC DNA]</scope>
    <source>
        <strain evidence="3">CGMCC 1.4250</strain>
    </source>
</reference>
<dbReference type="InterPro" id="IPR027417">
    <property type="entry name" value="P-loop_NTPase"/>
</dbReference>
<organism evidence="2 3">
    <name type="scientific">Gracilibacillus orientalis</name>
    <dbReference type="NCBI Taxonomy" id="334253"/>
    <lineage>
        <taxon>Bacteria</taxon>
        <taxon>Bacillati</taxon>
        <taxon>Bacillota</taxon>
        <taxon>Bacilli</taxon>
        <taxon>Bacillales</taxon>
        <taxon>Bacillaceae</taxon>
        <taxon>Gracilibacillus</taxon>
    </lineage>
</organism>
<feature type="coiled-coil region" evidence="1">
    <location>
        <begin position="389"/>
        <end position="416"/>
    </location>
</feature>
<dbReference type="Gene3D" id="3.40.50.300">
    <property type="entry name" value="P-loop containing nucleotide triphosphate hydrolases"/>
    <property type="match status" value="1"/>
</dbReference>
<dbReference type="STRING" id="334253.SAMN04487943_12114"/>
<keyword evidence="3" id="KW-1185">Reference proteome</keyword>
<dbReference type="OrthoDB" id="2969781at2"/>
<proteinExistence type="predicted"/>
<sequence>MYKIKKISMVDNGEVIYDYKFDYGINYFKGKNSSGKTEFYNFIDFMFGDSQNIKNKVWYRDSLNYAIIEFEYNKITYLFKRTLEKDINYFKYKGEEWGEPISLAEYKDKLHSIFTIDHTTLNRIRDFTEENLTYRTFTIFNFLGEKSFGNITDFFTKSKNIKYSTKLPALLNYVFNNNLEKIFELKKNLHELQQDVNLLKRSIQRFDFVKNNINVNLKKLNIPMIYNGKNNKEIFNEIYKVKSLEESKKSYKKPKTISELESIHNNLNEQIKIYENTIEDNKNFEIENLNRKKLVDNLSSLISDKSEYKYLAEPIITMADDLDKRISFNKYVITNHSINDLKKQRKEIKEEIFANESRFSSFNISEKSRSIALVEEYLSIDVSYDAIELETKQKQIKKLKEEIKILQNNDDNEKINHLSDFITELYKSAINVSDIVRNDEDLEGFYIQYHKKGNILQPKIVSSKSNKIENYYVGSMARHTLMQFCGYLGFLRMLIKENKYPLVPILVIDHISKPFDIDNRRAIGEILKKFYQYMDEKDLQIFIFDEKDYKDLFVTPNHSENLVDETKTGFNPFFNEVSNTKDS</sequence>
<accession>A0A1I4R6B0</accession>
<dbReference type="RefSeq" id="WP_091486570.1">
    <property type="nucleotide sequence ID" value="NZ_FOTR01000021.1"/>
</dbReference>
<evidence type="ECO:0000256" key="1">
    <source>
        <dbReference type="SAM" id="Coils"/>
    </source>
</evidence>
<name>A0A1I4R6B0_9BACI</name>
<protein>
    <submittedName>
        <fullName evidence="2">Uncharacterized protein</fullName>
    </submittedName>
</protein>
<evidence type="ECO:0000313" key="3">
    <source>
        <dbReference type="Proteomes" id="UP000198565"/>
    </source>
</evidence>
<gene>
    <name evidence="2" type="ORF">SAMN04487943_12114</name>
</gene>